<protein>
    <submittedName>
        <fullName evidence="3">Uncharacterized protein</fullName>
    </submittedName>
</protein>
<dbReference type="EMBL" id="PDWN01000002">
    <property type="protein sequence ID" value="KAF1697014.1"/>
    <property type="molecule type" value="Genomic_DNA"/>
</dbReference>
<evidence type="ECO:0000313" key="4">
    <source>
        <dbReference type="Proteomes" id="UP000788419"/>
    </source>
</evidence>
<reference evidence="3 4" key="1">
    <citation type="submission" date="2017-10" db="EMBL/GenBank/DDBJ databases">
        <title>Whole genome sequencing of members of genus Pseudoxanthomonas.</title>
        <authorList>
            <person name="Kumar S."/>
            <person name="Bansal K."/>
            <person name="Kaur A."/>
            <person name="Patil P."/>
            <person name="Sharma S."/>
            <person name="Patil P.B."/>
        </authorList>
    </citation>
    <scope>NUCLEOTIDE SEQUENCE [LARGE SCALE GENOMIC DNA]</scope>
    <source>
        <strain evidence="3 4">DSM 17801</strain>
    </source>
</reference>
<feature type="signal peptide" evidence="2">
    <location>
        <begin position="1"/>
        <end position="18"/>
    </location>
</feature>
<proteinExistence type="predicted"/>
<feature type="compositionally biased region" description="Low complexity" evidence="1">
    <location>
        <begin position="175"/>
        <end position="187"/>
    </location>
</feature>
<feature type="region of interest" description="Disordered" evidence="1">
    <location>
        <begin position="257"/>
        <end position="278"/>
    </location>
</feature>
<sequence>MLALLLLLLLAGLPRAEAGQLWRSKSPVELEIVDRDGGQVLPRYPHRGQSWVPGEPGQAYAVRLRNRSSARVLAVLSVDGINAVDGRTAGVHQAGYVLGPWQDLEVAGWRKSLDAVAQFVFVDPAASYAARTGRPSNLGVIGIAVFRERLSDPAPSAGIAREAQDTDAASGKARASTSSGTAPASAGENARSEGSSRAMPIPYPQASLGTGHGEIEGSRAYYASFRRHAAPVQVSELRYDTPGALLARGIDVRPHYPQHPYASDRPRAFPGDFVPDPR</sequence>
<gene>
    <name evidence="3" type="ORF">CSC65_02970</name>
</gene>
<accession>A0ABQ6ZB92</accession>
<evidence type="ECO:0000256" key="2">
    <source>
        <dbReference type="SAM" id="SignalP"/>
    </source>
</evidence>
<dbReference type="Proteomes" id="UP000788419">
    <property type="component" value="Unassembled WGS sequence"/>
</dbReference>
<evidence type="ECO:0000256" key="1">
    <source>
        <dbReference type="SAM" id="MobiDB-lite"/>
    </source>
</evidence>
<evidence type="ECO:0000313" key="3">
    <source>
        <dbReference type="EMBL" id="KAF1697014.1"/>
    </source>
</evidence>
<organism evidence="3 4">
    <name type="scientific">Pseudoxanthomonas daejeonensis</name>
    <dbReference type="NCBI Taxonomy" id="266062"/>
    <lineage>
        <taxon>Bacteria</taxon>
        <taxon>Pseudomonadati</taxon>
        <taxon>Pseudomonadota</taxon>
        <taxon>Gammaproteobacteria</taxon>
        <taxon>Lysobacterales</taxon>
        <taxon>Lysobacteraceae</taxon>
        <taxon>Pseudoxanthomonas</taxon>
    </lineage>
</organism>
<keyword evidence="2" id="KW-0732">Signal</keyword>
<comment type="caution">
    <text evidence="3">The sequence shown here is derived from an EMBL/GenBank/DDBJ whole genome shotgun (WGS) entry which is preliminary data.</text>
</comment>
<keyword evidence="4" id="KW-1185">Reference proteome</keyword>
<feature type="chain" id="PRO_5045205782" evidence="2">
    <location>
        <begin position="19"/>
        <end position="278"/>
    </location>
</feature>
<feature type="region of interest" description="Disordered" evidence="1">
    <location>
        <begin position="155"/>
        <end position="199"/>
    </location>
</feature>
<name>A0ABQ6ZB92_9GAMM</name>